<protein>
    <recommendedName>
        <fullName evidence="5">Arylsulfatase</fullName>
        <shortName evidence="5">AS</shortName>
        <ecNumber evidence="5">3.1.6.1</ecNumber>
    </recommendedName>
    <alternativeName>
        <fullName evidence="5">Aryl-sulfate sulphohydrolase</fullName>
    </alternativeName>
</protein>
<proteinExistence type="inferred from homology"/>
<feature type="domain" description="Sulfatase N-terminal" evidence="8">
    <location>
        <begin position="41"/>
        <end position="392"/>
    </location>
</feature>
<comment type="PTM">
    <text evidence="6">The conversion to 3-oxoalanine (also known as C-formylglycine, FGly), of a serine or cysteine residue in prokaryotes and of a cysteine residue in eukaryotes, is critical for catalytic activity.</text>
</comment>
<evidence type="ECO:0000313" key="9">
    <source>
        <dbReference type="EMBL" id="KAF2704668.1"/>
    </source>
</evidence>
<dbReference type="AlphaFoldDB" id="A0A6G1JVU8"/>
<dbReference type="GO" id="GO:0018958">
    <property type="term" value="P:phenol-containing compound metabolic process"/>
    <property type="evidence" value="ECO:0007669"/>
    <property type="project" value="InterPro"/>
</dbReference>
<comment type="similarity">
    <text evidence="1 5">Belongs to the sulfatase family.</text>
</comment>
<comment type="catalytic activity">
    <reaction evidence="5">
        <text>an aryl sulfate + H2O = a phenol + sulfate + H(+)</text>
        <dbReference type="Rhea" id="RHEA:17261"/>
        <dbReference type="ChEBI" id="CHEBI:15377"/>
        <dbReference type="ChEBI" id="CHEBI:15378"/>
        <dbReference type="ChEBI" id="CHEBI:16189"/>
        <dbReference type="ChEBI" id="CHEBI:33853"/>
        <dbReference type="ChEBI" id="CHEBI:140317"/>
        <dbReference type="EC" id="3.1.6.1"/>
    </reaction>
</comment>
<dbReference type="OrthoDB" id="96314at2759"/>
<keyword evidence="2 7" id="KW-0732">Signal</keyword>
<dbReference type="InterPro" id="IPR017850">
    <property type="entry name" value="Alkaline_phosphatase_core_sf"/>
</dbReference>
<dbReference type="PIRSF" id="PIRSF000972">
    <property type="entry name" value="Arylsulf_plant"/>
    <property type="match status" value="1"/>
</dbReference>
<dbReference type="EMBL" id="MU005781">
    <property type="protein sequence ID" value="KAF2704668.1"/>
    <property type="molecule type" value="Genomic_DNA"/>
</dbReference>
<gene>
    <name evidence="9" type="ORF">K504DRAFT_441097</name>
</gene>
<dbReference type="EC" id="3.1.6.1" evidence="5"/>
<dbReference type="PANTHER" id="PTHR43108:SF8">
    <property type="entry name" value="SD21168P"/>
    <property type="match status" value="1"/>
</dbReference>
<dbReference type="FunFam" id="3.40.720.10:FF:000051">
    <property type="entry name" value="Arylsulfatase"/>
    <property type="match status" value="1"/>
</dbReference>
<dbReference type="InterPro" id="IPR024607">
    <property type="entry name" value="Sulfatase_CS"/>
</dbReference>
<feature type="signal peptide" evidence="7">
    <location>
        <begin position="1"/>
        <end position="23"/>
    </location>
</feature>
<evidence type="ECO:0000256" key="1">
    <source>
        <dbReference type="ARBA" id="ARBA00008779"/>
    </source>
</evidence>
<sequence length="594" mass="67657">MVWSSLLWTNWALGLFGQQQVISGPEHRPQDSYASVNSKRPNVVFILTDDQDLHMQSLDYLPLIKKHLLDQGTFYRKHFCTVAICCPSRVSLLTGKAAHNTNVTDVNPPYGGYPKFVSQGLNENFLPIWLQEAGYNTYYTGKLFNWHSVDNYHSPFVKGFTGSDFLLDPFTYQYLNSAYQRNRDAPVRHVGEHTTDLLAEKAYGFLDDAVKEDAPFFLTIAPVAPHSNAQVNDLTENVGGKNYEFRAPIPAKRHEHLFKDVKVPRTENFNPKEPSGVNWVRGLPRQSQENVDANDHFYRQRLRALQGVDEIVDGIVSRLEQHGVLDNTYIVYSADNGYHIGQHRMQPGKECGFEEDIRVPLIIRGPGVPKNATTDIVTTHTDLAPTFLQIVGAPLRPDFDGEAIPLSKAGIQEATQKRHEHVNVEYWGIALAEGKVWDSPKIHTNNTYKGLRILGESYSFYYSVWCNNEHELYDLNTDPGQLKNLLARDVKVEQQTLLGFPLTKVVARLDSLLFVLKSCKGRTCIQPWRALHPAANVENLHDALSPRYDHFYEVQQQRVEYSRCEAGYIVDAEGPQFERDGAVYRHGTRWSEWV</sequence>
<name>A0A6G1JVU8_9PLEO</name>
<dbReference type="GO" id="GO:0004065">
    <property type="term" value="F:arylsulfatase activity"/>
    <property type="evidence" value="ECO:0007669"/>
    <property type="project" value="UniProtKB-UniRule"/>
</dbReference>
<evidence type="ECO:0000256" key="2">
    <source>
        <dbReference type="ARBA" id="ARBA00022729"/>
    </source>
</evidence>
<dbReference type="GO" id="GO:0005539">
    <property type="term" value="F:glycosaminoglycan binding"/>
    <property type="evidence" value="ECO:0007669"/>
    <property type="project" value="TreeGrafter"/>
</dbReference>
<feature type="chain" id="PRO_5026234417" description="Arylsulfatase" evidence="7">
    <location>
        <begin position="24"/>
        <end position="594"/>
    </location>
</feature>
<keyword evidence="4" id="KW-0325">Glycoprotein</keyword>
<evidence type="ECO:0000256" key="6">
    <source>
        <dbReference type="PIRSR" id="PIRSR000972-50"/>
    </source>
</evidence>
<dbReference type="InterPro" id="IPR012083">
    <property type="entry name" value="Arylsulfatase"/>
</dbReference>
<evidence type="ECO:0000256" key="4">
    <source>
        <dbReference type="ARBA" id="ARBA00023180"/>
    </source>
</evidence>
<dbReference type="SUPFAM" id="SSF53649">
    <property type="entry name" value="Alkaline phosphatase-like"/>
    <property type="match status" value="1"/>
</dbReference>
<evidence type="ECO:0000256" key="3">
    <source>
        <dbReference type="ARBA" id="ARBA00022801"/>
    </source>
</evidence>
<dbReference type="Gene3D" id="3.40.720.10">
    <property type="entry name" value="Alkaline Phosphatase, subunit A"/>
    <property type="match status" value="1"/>
</dbReference>
<dbReference type="Pfam" id="PF00884">
    <property type="entry name" value="Sulfatase"/>
    <property type="match status" value="1"/>
</dbReference>
<keyword evidence="3 5" id="KW-0378">Hydrolase</keyword>
<dbReference type="GO" id="GO:0008449">
    <property type="term" value="F:N-acetylglucosamine-6-sulfatase activity"/>
    <property type="evidence" value="ECO:0007669"/>
    <property type="project" value="TreeGrafter"/>
</dbReference>
<dbReference type="Proteomes" id="UP000799428">
    <property type="component" value="Unassembled WGS sequence"/>
</dbReference>
<reference evidence="9" key="1">
    <citation type="journal article" date="2020" name="Stud. Mycol.">
        <title>101 Dothideomycetes genomes: a test case for predicting lifestyles and emergence of pathogens.</title>
        <authorList>
            <person name="Haridas S."/>
            <person name="Albert R."/>
            <person name="Binder M."/>
            <person name="Bloem J."/>
            <person name="Labutti K."/>
            <person name="Salamov A."/>
            <person name="Andreopoulos B."/>
            <person name="Baker S."/>
            <person name="Barry K."/>
            <person name="Bills G."/>
            <person name="Bluhm B."/>
            <person name="Cannon C."/>
            <person name="Castanera R."/>
            <person name="Culley D."/>
            <person name="Daum C."/>
            <person name="Ezra D."/>
            <person name="Gonzalez J."/>
            <person name="Henrissat B."/>
            <person name="Kuo A."/>
            <person name="Liang C."/>
            <person name="Lipzen A."/>
            <person name="Lutzoni F."/>
            <person name="Magnuson J."/>
            <person name="Mondo S."/>
            <person name="Nolan M."/>
            <person name="Ohm R."/>
            <person name="Pangilinan J."/>
            <person name="Park H.-J."/>
            <person name="Ramirez L."/>
            <person name="Alfaro M."/>
            <person name="Sun H."/>
            <person name="Tritt A."/>
            <person name="Yoshinaga Y."/>
            <person name="Zwiers L.-H."/>
            <person name="Turgeon B."/>
            <person name="Goodwin S."/>
            <person name="Spatafora J."/>
            <person name="Crous P."/>
            <person name="Grigoriev I."/>
        </authorList>
    </citation>
    <scope>NUCLEOTIDE SEQUENCE</scope>
    <source>
        <strain evidence="9">CBS 279.74</strain>
    </source>
</reference>
<dbReference type="InterPro" id="IPR000917">
    <property type="entry name" value="Sulfatase_N"/>
</dbReference>
<keyword evidence="10" id="KW-1185">Reference proteome</keyword>
<evidence type="ECO:0000259" key="8">
    <source>
        <dbReference type="Pfam" id="PF00884"/>
    </source>
</evidence>
<dbReference type="PANTHER" id="PTHR43108">
    <property type="entry name" value="N-ACETYLGLUCOSAMINE-6-SULFATASE FAMILY MEMBER"/>
    <property type="match status" value="1"/>
</dbReference>
<organism evidence="9 10">
    <name type="scientific">Pleomassaria siparia CBS 279.74</name>
    <dbReference type="NCBI Taxonomy" id="1314801"/>
    <lineage>
        <taxon>Eukaryota</taxon>
        <taxon>Fungi</taxon>
        <taxon>Dikarya</taxon>
        <taxon>Ascomycota</taxon>
        <taxon>Pezizomycotina</taxon>
        <taxon>Dothideomycetes</taxon>
        <taxon>Pleosporomycetidae</taxon>
        <taxon>Pleosporales</taxon>
        <taxon>Pleomassariaceae</taxon>
        <taxon>Pleomassaria</taxon>
    </lineage>
</organism>
<evidence type="ECO:0000313" key="10">
    <source>
        <dbReference type="Proteomes" id="UP000799428"/>
    </source>
</evidence>
<evidence type="ECO:0000256" key="7">
    <source>
        <dbReference type="SAM" id="SignalP"/>
    </source>
</evidence>
<dbReference type="CDD" id="cd16147">
    <property type="entry name" value="G6S"/>
    <property type="match status" value="1"/>
</dbReference>
<dbReference type="PROSITE" id="PS00523">
    <property type="entry name" value="SULFATASE_1"/>
    <property type="match status" value="1"/>
</dbReference>
<evidence type="ECO:0000256" key="5">
    <source>
        <dbReference type="PIRNR" id="PIRNR000972"/>
    </source>
</evidence>
<accession>A0A6G1JVU8</accession>
<feature type="modified residue" description="3-oxoalanine (Cys)" evidence="6">
    <location>
        <position position="85"/>
    </location>
</feature>